<dbReference type="PROSITE" id="PS00688">
    <property type="entry name" value="SIGMA54_INTERACT_3"/>
    <property type="match status" value="1"/>
</dbReference>
<dbReference type="InterPro" id="IPR009057">
    <property type="entry name" value="Homeodomain-like_sf"/>
</dbReference>
<feature type="domain" description="PAS" evidence="7">
    <location>
        <begin position="22"/>
        <end position="60"/>
    </location>
</feature>
<dbReference type="InterPro" id="IPR000014">
    <property type="entry name" value="PAS"/>
</dbReference>
<dbReference type="PROSITE" id="PS00676">
    <property type="entry name" value="SIGMA54_INTERACT_2"/>
    <property type="match status" value="1"/>
</dbReference>
<evidence type="ECO:0000313" key="8">
    <source>
        <dbReference type="EMBL" id="BBO71498.1"/>
    </source>
</evidence>
<feature type="domain" description="Sigma-54 factor interaction" evidence="6">
    <location>
        <begin position="271"/>
        <end position="500"/>
    </location>
</feature>
<dbReference type="KEGG" id="dalk:DSCA_54280"/>
<dbReference type="Pfam" id="PF00158">
    <property type="entry name" value="Sigma54_activat"/>
    <property type="match status" value="1"/>
</dbReference>
<dbReference type="InterPro" id="IPR002078">
    <property type="entry name" value="Sigma_54_int"/>
</dbReference>
<dbReference type="FunFam" id="3.40.50.300:FF:000006">
    <property type="entry name" value="DNA-binding transcriptional regulator NtrC"/>
    <property type="match status" value="1"/>
</dbReference>
<dbReference type="SUPFAM" id="SSF46689">
    <property type="entry name" value="Homeodomain-like"/>
    <property type="match status" value="1"/>
</dbReference>
<evidence type="ECO:0000256" key="1">
    <source>
        <dbReference type="ARBA" id="ARBA00022741"/>
    </source>
</evidence>
<dbReference type="PROSITE" id="PS50045">
    <property type="entry name" value="SIGMA54_INTERACT_4"/>
    <property type="match status" value="1"/>
</dbReference>
<evidence type="ECO:0000256" key="3">
    <source>
        <dbReference type="ARBA" id="ARBA00023015"/>
    </source>
</evidence>
<dbReference type="InterPro" id="IPR025944">
    <property type="entry name" value="Sigma_54_int_dom_CS"/>
</dbReference>
<dbReference type="GO" id="GO:0005524">
    <property type="term" value="F:ATP binding"/>
    <property type="evidence" value="ECO:0007669"/>
    <property type="project" value="UniProtKB-KW"/>
</dbReference>
<protein>
    <recommendedName>
        <fullName evidence="10">Sigma-54-dependent Fis family transcriptional regulator</fullName>
    </recommendedName>
</protein>
<dbReference type="SUPFAM" id="SSF55785">
    <property type="entry name" value="PYP-like sensor domain (PAS domain)"/>
    <property type="match status" value="2"/>
</dbReference>
<gene>
    <name evidence="8" type="ORF">DSCA_54280</name>
</gene>
<dbReference type="PRINTS" id="PR01590">
    <property type="entry name" value="HTHFIS"/>
</dbReference>
<dbReference type="Pfam" id="PF25601">
    <property type="entry name" value="AAA_lid_14"/>
    <property type="match status" value="1"/>
</dbReference>
<dbReference type="RefSeq" id="WP_155319322.1">
    <property type="nucleotide sequence ID" value="NZ_AP021874.1"/>
</dbReference>
<evidence type="ECO:0000256" key="2">
    <source>
        <dbReference type="ARBA" id="ARBA00022840"/>
    </source>
</evidence>
<dbReference type="SUPFAM" id="SSF52540">
    <property type="entry name" value="P-loop containing nucleoside triphosphate hydrolases"/>
    <property type="match status" value="1"/>
</dbReference>
<dbReference type="EMBL" id="AP021874">
    <property type="protein sequence ID" value="BBO71498.1"/>
    <property type="molecule type" value="Genomic_DNA"/>
</dbReference>
<dbReference type="Gene3D" id="1.10.8.60">
    <property type="match status" value="1"/>
</dbReference>
<keyword evidence="4" id="KW-0238">DNA-binding</keyword>
<evidence type="ECO:0008006" key="10">
    <source>
        <dbReference type="Google" id="ProtNLM"/>
    </source>
</evidence>
<keyword evidence="5" id="KW-0804">Transcription</keyword>
<dbReference type="Gene3D" id="3.30.450.20">
    <property type="entry name" value="PAS domain"/>
    <property type="match status" value="2"/>
</dbReference>
<keyword evidence="2" id="KW-0067">ATP-binding</keyword>
<dbReference type="NCBIfam" id="TIGR00229">
    <property type="entry name" value="sensory_box"/>
    <property type="match status" value="1"/>
</dbReference>
<dbReference type="Gene3D" id="1.10.10.60">
    <property type="entry name" value="Homeodomain-like"/>
    <property type="match status" value="1"/>
</dbReference>
<dbReference type="InterPro" id="IPR003593">
    <property type="entry name" value="AAA+_ATPase"/>
</dbReference>
<dbReference type="OrthoDB" id="5413348at2"/>
<feature type="domain" description="PAS" evidence="7">
    <location>
        <begin position="139"/>
        <end position="208"/>
    </location>
</feature>
<keyword evidence="9" id="KW-1185">Reference proteome</keyword>
<dbReference type="InterPro" id="IPR058031">
    <property type="entry name" value="AAA_lid_NorR"/>
</dbReference>
<evidence type="ECO:0000256" key="4">
    <source>
        <dbReference type="ARBA" id="ARBA00023125"/>
    </source>
</evidence>
<keyword evidence="3" id="KW-0805">Transcription regulation</keyword>
<dbReference type="InterPro" id="IPR025943">
    <property type="entry name" value="Sigma_54_int_dom_ATP-bd_2"/>
</dbReference>
<sequence length="579" mass="65045">MTTGIQPAHQRQGIRCDHWLNVMDELNIGAFVADSRRRITAINLSAQALLGLREPEVINQDCREVFTGVPCTVSCVIHHPDTAGERDPDMEVTDEENQRHLITRMATPVYDRRGEIVGCMTILQDHSPITQLIDRLHYEERSLKIILDNLDVGIFTVNRGGLINFFNRAAETISGYDRHQVLGQSCAMIFPGERSPDVCLLKESITSGETRSSHHGRMTDRDGVTIPIRANYMALRNEKNVIVGGLATFHDMTLAHQLNRAISNRYTFHDMIGKDPSMLRIFEMVNVVAPSDATVLVEGATGTGKDLLAKVIHSASPRADRPLVKVNCAAIPENLIESEIFGYVKGAFTGADRDKPGRFSDAEGGTIFLDEIGDLPLSLQAKLLRVLEDREFYPLGSRRTRKVDVRIISATNRQLKNLVDQGLFREDLFYRLNVMRIELPLLKKRRGDLPLLIRHIVRNLCAARAVAPPAISRTAMQILLNYDYPGNVRELENILEHALIICREAIVQPDHLPDYVRQVQQSAVSSEPAAGQAESPGREHRRILAALEKCNGHRCNAARELGMERTTLWRKMKKYGILR</sequence>
<evidence type="ECO:0000313" key="9">
    <source>
        <dbReference type="Proteomes" id="UP000427906"/>
    </source>
</evidence>
<dbReference type="GO" id="GO:0043565">
    <property type="term" value="F:sequence-specific DNA binding"/>
    <property type="evidence" value="ECO:0007669"/>
    <property type="project" value="InterPro"/>
</dbReference>
<dbReference type="SMART" id="SM00382">
    <property type="entry name" value="AAA"/>
    <property type="match status" value="1"/>
</dbReference>
<dbReference type="Pfam" id="PF02954">
    <property type="entry name" value="HTH_8"/>
    <property type="match status" value="1"/>
</dbReference>
<dbReference type="SMART" id="SM00091">
    <property type="entry name" value="PAS"/>
    <property type="match status" value="2"/>
</dbReference>
<dbReference type="Gene3D" id="3.40.50.300">
    <property type="entry name" value="P-loop containing nucleotide triphosphate hydrolases"/>
    <property type="match status" value="1"/>
</dbReference>
<proteinExistence type="predicted"/>
<reference evidence="8 9" key="1">
    <citation type="submission" date="2019-11" db="EMBL/GenBank/DDBJ databases">
        <title>Comparative genomics of hydrocarbon-degrading Desulfosarcina strains.</title>
        <authorList>
            <person name="Watanabe M."/>
            <person name="Kojima H."/>
            <person name="Fukui M."/>
        </authorList>
    </citation>
    <scope>NUCLEOTIDE SEQUENCE [LARGE SCALE GENOMIC DNA]</scope>
    <source>
        <strain evidence="8 9">PL12</strain>
    </source>
</reference>
<dbReference type="Pfam" id="PF13426">
    <property type="entry name" value="PAS_9"/>
    <property type="match status" value="2"/>
</dbReference>
<evidence type="ECO:0000256" key="5">
    <source>
        <dbReference type="ARBA" id="ARBA00023163"/>
    </source>
</evidence>
<dbReference type="InterPro" id="IPR002197">
    <property type="entry name" value="HTH_Fis"/>
</dbReference>
<dbReference type="CDD" id="cd00130">
    <property type="entry name" value="PAS"/>
    <property type="match status" value="2"/>
</dbReference>
<name>A0A5K7YS50_9BACT</name>
<accession>A0A5K7YS50</accession>
<dbReference type="GO" id="GO:0006355">
    <property type="term" value="P:regulation of DNA-templated transcription"/>
    <property type="evidence" value="ECO:0007669"/>
    <property type="project" value="InterPro"/>
</dbReference>
<dbReference type="InterPro" id="IPR027417">
    <property type="entry name" value="P-loop_NTPase"/>
</dbReference>
<dbReference type="PANTHER" id="PTHR32071">
    <property type="entry name" value="TRANSCRIPTIONAL REGULATORY PROTEIN"/>
    <property type="match status" value="1"/>
</dbReference>
<dbReference type="InterPro" id="IPR035965">
    <property type="entry name" value="PAS-like_dom_sf"/>
</dbReference>
<dbReference type="PROSITE" id="PS50112">
    <property type="entry name" value="PAS"/>
    <property type="match status" value="2"/>
</dbReference>
<organism evidence="8 9">
    <name type="scientific">Desulfosarcina alkanivorans</name>
    <dbReference type="NCBI Taxonomy" id="571177"/>
    <lineage>
        <taxon>Bacteria</taxon>
        <taxon>Pseudomonadati</taxon>
        <taxon>Thermodesulfobacteriota</taxon>
        <taxon>Desulfobacteria</taxon>
        <taxon>Desulfobacterales</taxon>
        <taxon>Desulfosarcinaceae</taxon>
        <taxon>Desulfosarcina</taxon>
    </lineage>
</organism>
<dbReference type="Proteomes" id="UP000427906">
    <property type="component" value="Chromosome"/>
</dbReference>
<evidence type="ECO:0000259" key="6">
    <source>
        <dbReference type="PROSITE" id="PS50045"/>
    </source>
</evidence>
<dbReference type="CDD" id="cd00009">
    <property type="entry name" value="AAA"/>
    <property type="match status" value="1"/>
</dbReference>
<evidence type="ECO:0000259" key="7">
    <source>
        <dbReference type="PROSITE" id="PS50112"/>
    </source>
</evidence>
<dbReference type="AlphaFoldDB" id="A0A5K7YS50"/>
<keyword evidence="1" id="KW-0547">Nucleotide-binding</keyword>